<evidence type="ECO:0000256" key="6">
    <source>
        <dbReference type="PROSITE-ProRule" id="PRU10141"/>
    </source>
</evidence>
<dbReference type="PANTHER" id="PTHR45647:SF100">
    <property type="entry name" value="U-BOX DOMAIN-CONTAINING PROTEIN 33"/>
    <property type="match status" value="1"/>
</dbReference>
<dbReference type="InterPro" id="IPR011009">
    <property type="entry name" value="Kinase-like_dom_sf"/>
</dbReference>
<dbReference type="GO" id="GO:0005524">
    <property type="term" value="F:ATP binding"/>
    <property type="evidence" value="ECO:0007669"/>
    <property type="project" value="UniProtKB-UniRule"/>
</dbReference>
<reference evidence="9 10" key="1">
    <citation type="journal article" date="2019" name="Genome Biol. Evol.">
        <title>The Rhododendron genome and chromosomal organization provide insight into shared whole-genome duplications across the heath family (Ericaceae).</title>
        <authorList>
            <person name="Soza V.L."/>
            <person name="Lindsley D."/>
            <person name="Waalkes A."/>
            <person name="Ramage E."/>
            <person name="Patwardhan R.P."/>
            <person name="Burton J.N."/>
            <person name="Adey A."/>
            <person name="Kumar A."/>
            <person name="Qiu R."/>
            <person name="Shendure J."/>
            <person name="Hall B."/>
        </authorList>
    </citation>
    <scope>NUCLEOTIDE SEQUENCE [LARGE SCALE GENOMIC DNA]</scope>
    <source>
        <strain evidence="9">RSF 1966-606</strain>
    </source>
</reference>
<dbReference type="EMBL" id="QEFC01001144">
    <property type="protein sequence ID" value="KAE9460116.1"/>
    <property type="molecule type" value="Genomic_DNA"/>
</dbReference>
<feature type="coiled-coil region" evidence="7">
    <location>
        <begin position="823"/>
        <end position="878"/>
    </location>
</feature>
<evidence type="ECO:0000256" key="5">
    <source>
        <dbReference type="ARBA" id="ARBA00022840"/>
    </source>
</evidence>
<protein>
    <recommendedName>
        <fullName evidence="2">RING-type E3 ubiquitin transferase</fullName>
        <ecNumber evidence="2">2.3.2.27</ecNumber>
    </recommendedName>
</protein>
<dbReference type="FunFam" id="3.30.200.20:FF:000162">
    <property type="entry name" value="Adenine nucleotide alpha hydrolase-like domain kinase"/>
    <property type="match status" value="1"/>
</dbReference>
<comment type="caution">
    <text evidence="9">The sequence shown here is derived from an EMBL/GenBank/DDBJ whole genome shotgun (WGS) entry which is preliminary data.</text>
</comment>
<keyword evidence="4" id="KW-0833">Ubl conjugation pathway</keyword>
<dbReference type="PANTHER" id="PTHR45647">
    <property type="entry name" value="OS02G0152300 PROTEIN"/>
    <property type="match status" value="1"/>
</dbReference>
<evidence type="ECO:0000256" key="3">
    <source>
        <dbReference type="ARBA" id="ARBA00022741"/>
    </source>
</evidence>
<evidence type="ECO:0000259" key="8">
    <source>
        <dbReference type="PROSITE" id="PS50011"/>
    </source>
</evidence>
<dbReference type="InterPro" id="IPR001245">
    <property type="entry name" value="Ser-Thr/Tyr_kinase_cat_dom"/>
</dbReference>
<keyword evidence="7" id="KW-0175">Coiled coil</keyword>
<keyword evidence="5 6" id="KW-0067">ATP-binding</keyword>
<dbReference type="PROSITE" id="PS00107">
    <property type="entry name" value="PROTEIN_KINASE_ATP"/>
    <property type="match status" value="1"/>
</dbReference>
<feature type="domain" description="Protein kinase" evidence="8">
    <location>
        <begin position="399"/>
        <end position="751"/>
    </location>
</feature>
<organism evidence="9 10">
    <name type="scientific">Rhododendron williamsianum</name>
    <dbReference type="NCBI Taxonomy" id="262921"/>
    <lineage>
        <taxon>Eukaryota</taxon>
        <taxon>Viridiplantae</taxon>
        <taxon>Streptophyta</taxon>
        <taxon>Embryophyta</taxon>
        <taxon>Tracheophyta</taxon>
        <taxon>Spermatophyta</taxon>
        <taxon>Magnoliopsida</taxon>
        <taxon>eudicotyledons</taxon>
        <taxon>Gunneridae</taxon>
        <taxon>Pentapetalae</taxon>
        <taxon>asterids</taxon>
        <taxon>Ericales</taxon>
        <taxon>Ericaceae</taxon>
        <taxon>Ericoideae</taxon>
        <taxon>Rhodoreae</taxon>
        <taxon>Rhododendron</taxon>
    </lineage>
</organism>
<evidence type="ECO:0000256" key="7">
    <source>
        <dbReference type="SAM" id="Coils"/>
    </source>
</evidence>
<name>A0A6A4LHL5_9ERIC</name>
<feature type="binding site" evidence="6">
    <location>
        <position position="427"/>
    </location>
    <ligand>
        <name>ATP</name>
        <dbReference type="ChEBI" id="CHEBI:30616"/>
    </ligand>
</feature>
<dbReference type="SUPFAM" id="SSF56112">
    <property type="entry name" value="Protein kinase-like (PK-like)"/>
    <property type="match status" value="1"/>
</dbReference>
<dbReference type="GO" id="GO:0004672">
    <property type="term" value="F:protein kinase activity"/>
    <property type="evidence" value="ECO:0007669"/>
    <property type="project" value="InterPro"/>
</dbReference>
<evidence type="ECO:0000256" key="4">
    <source>
        <dbReference type="ARBA" id="ARBA00022786"/>
    </source>
</evidence>
<evidence type="ECO:0000313" key="9">
    <source>
        <dbReference type="EMBL" id="KAE9460116.1"/>
    </source>
</evidence>
<evidence type="ECO:0000256" key="2">
    <source>
        <dbReference type="ARBA" id="ARBA00012483"/>
    </source>
</evidence>
<dbReference type="Gene3D" id="1.10.510.10">
    <property type="entry name" value="Transferase(Phosphotransferase) domain 1"/>
    <property type="match status" value="1"/>
</dbReference>
<dbReference type="OrthoDB" id="1676836at2759"/>
<feature type="coiled-coil region" evidence="7">
    <location>
        <begin position="221"/>
        <end position="377"/>
    </location>
</feature>
<dbReference type="GO" id="GO:0061630">
    <property type="term" value="F:ubiquitin protein ligase activity"/>
    <property type="evidence" value="ECO:0007669"/>
    <property type="project" value="UniProtKB-EC"/>
</dbReference>
<dbReference type="PROSITE" id="PS50011">
    <property type="entry name" value="PROTEIN_KINASE_DOM"/>
    <property type="match status" value="1"/>
</dbReference>
<dbReference type="InterPro" id="IPR017441">
    <property type="entry name" value="Protein_kinase_ATP_BS"/>
</dbReference>
<keyword evidence="3 6" id="KW-0547">Nucleotide-binding</keyword>
<accession>A0A6A4LHL5</accession>
<dbReference type="Pfam" id="PF07714">
    <property type="entry name" value="PK_Tyr_Ser-Thr"/>
    <property type="match status" value="1"/>
</dbReference>
<keyword evidence="10" id="KW-1185">Reference proteome</keyword>
<evidence type="ECO:0000313" key="10">
    <source>
        <dbReference type="Proteomes" id="UP000428333"/>
    </source>
</evidence>
<dbReference type="EC" id="2.3.2.27" evidence="2"/>
<dbReference type="CDD" id="cd01989">
    <property type="entry name" value="USP_STK_Ubox_N"/>
    <property type="match status" value="1"/>
</dbReference>
<dbReference type="InterPro" id="IPR000719">
    <property type="entry name" value="Prot_kinase_dom"/>
</dbReference>
<proteinExistence type="predicted"/>
<dbReference type="Proteomes" id="UP000428333">
    <property type="component" value="Linkage Group LG05"/>
</dbReference>
<sequence length="883" mass="99013">MNKLQQDYSTMCSRAGVHVDLLHIEMNYIGKGIVELINQHGIRKLVMGAASDKHYSKKMMEPKSKKAIYVREQAPTFCHIWFICKGYLVHTREGTSDGVSMEVASSTLRSRSDAEGTNYQLKLTSSGPNFRRGIQSLFRGMRVSTFSPDYSSGVTSCSSSTAEGNPVDMDEISRRPSHYSSWSSVDMVDDSALTVASTKEDNHQFSLHSSVSEGHTNDELYDRLKQSIEAAETSKQEAFDESRRRWKAEKDAIDAIHRAQASENLYAEELRRRKEVEEALARGKQELEKMKHQVGVVAEELHIALEHKSSLESQIANSQQRVKDLEQKMFSDVQLLQKYKQERDELQIERNNAIKEAEELRKERAELLRKKQAEVAAANTLPPQFFSEFSYSEIVEATSNFAWQIGEGGYGNVYRGLLRHTQVAIKKLHSNSMQGPSEFEQEVNVLSKLRHPNLVALIGACPESFILVYEYLPNGSLEDRLCCKDGSPPLSWQTRIRIATELCSALIYLQSQQHSSRPAMGIAKEVKCALDKGDFKNLLDPTAGDWPFVQAQQLAHIAMRCCEFNRRSRPDLASDVRRVLEGMRVSCRAPPFLMNSLDSSSMGSCIENEVIDVGDIEHIDLESTEVVRGQTVEKIEVHDLEVKDVEVHDLEDHELTPPAKSHPLEAAEGSVGHFLQGDQVFTGIVPAVGGQAGLSEGTSVQDGWYIQHFEDGIVKLIRDDKIVILDPSKLFAHYSNRPEALSLLGKVLKFWPVTFAEVLNKGDYFVRTAVDTVYFLMQQAELCCANPLNETAFVEIKNTVEGLRCLGAKVDWYLPLLQGALARTVAMAELTRVEEKLKEAEVEVVALRAKKTEVEKELKAAETAAAALVARKEELKAMLTPLM</sequence>
<gene>
    <name evidence="9" type="ORF">C3L33_07963</name>
</gene>
<dbReference type="AlphaFoldDB" id="A0A6A4LHL5"/>
<evidence type="ECO:0000256" key="1">
    <source>
        <dbReference type="ARBA" id="ARBA00000900"/>
    </source>
</evidence>
<feature type="non-terminal residue" evidence="9">
    <location>
        <position position="1"/>
    </location>
</feature>
<dbReference type="InterPro" id="IPR051348">
    <property type="entry name" value="U-box_ubiquitin_ligases"/>
</dbReference>
<comment type="catalytic activity">
    <reaction evidence="1">
        <text>S-ubiquitinyl-[E2 ubiquitin-conjugating enzyme]-L-cysteine + [acceptor protein]-L-lysine = [E2 ubiquitin-conjugating enzyme]-L-cysteine + N(6)-ubiquitinyl-[acceptor protein]-L-lysine.</text>
        <dbReference type="EC" id="2.3.2.27"/>
    </reaction>
</comment>